<feature type="transmembrane region" description="Helical" evidence="1">
    <location>
        <begin position="166"/>
        <end position="185"/>
    </location>
</feature>
<evidence type="ECO:0000313" key="3">
    <source>
        <dbReference type="Proteomes" id="UP001150259"/>
    </source>
</evidence>
<keyword evidence="1" id="KW-0812">Transmembrane</keyword>
<feature type="transmembrane region" description="Helical" evidence="1">
    <location>
        <begin position="142"/>
        <end position="159"/>
    </location>
</feature>
<comment type="caution">
    <text evidence="2">The sequence shown here is derived from an EMBL/GenBank/DDBJ whole genome shotgun (WGS) entry which is preliminary data.</text>
</comment>
<keyword evidence="1" id="KW-0472">Membrane</keyword>
<organism evidence="2 3">
    <name type="scientific">Intrasporangium calvum</name>
    <dbReference type="NCBI Taxonomy" id="53358"/>
    <lineage>
        <taxon>Bacteria</taxon>
        <taxon>Bacillati</taxon>
        <taxon>Actinomycetota</taxon>
        <taxon>Actinomycetes</taxon>
        <taxon>Micrococcales</taxon>
        <taxon>Intrasporangiaceae</taxon>
        <taxon>Intrasporangium</taxon>
    </lineage>
</organism>
<evidence type="ECO:0000256" key="1">
    <source>
        <dbReference type="SAM" id="Phobius"/>
    </source>
</evidence>
<feature type="transmembrane region" description="Helical" evidence="1">
    <location>
        <begin position="60"/>
        <end position="93"/>
    </location>
</feature>
<feature type="transmembrane region" description="Helical" evidence="1">
    <location>
        <begin position="105"/>
        <end position="122"/>
    </location>
</feature>
<feature type="transmembrane region" description="Helical" evidence="1">
    <location>
        <begin position="33"/>
        <end position="54"/>
    </location>
</feature>
<dbReference type="EMBL" id="JAPFQL010000079">
    <property type="protein sequence ID" value="MDC5698689.1"/>
    <property type="molecule type" value="Genomic_DNA"/>
</dbReference>
<proteinExistence type="predicted"/>
<keyword evidence="1" id="KW-1133">Transmembrane helix</keyword>
<dbReference type="Proteomes" id="UP001150259">
    <property type="component" value="Unassembled WGS sequence"/>
</dbReference>
<gene>
    <name evidence="2" type="ORF">OO014_15645</name>
</gene>
<sequence>MSAASPRSGRGPDAPTWRTLRFGRGPRWSLPQVALALAGAASAGAFLLSLQAAAGGLDPIWWSLVLVPLVTLTYAGSGVPLAFWGLLLVGWFLHTPAGSFSPWSVPAALALVAGHAAAALSATTPPAGGFPGPVLRTWARRTVLAALAAPAVALLAGALRGGGLEAGPAAYVIGLGGLALGVFLLRTESPVQAE</sequence>
<accession>A0ABT5GKD9</accession>
<reference evidence="2 3" key="1">
    <citation type="submission" date="2022-11" db="EMBL/GenBank/DDBJ databases">
        <title>Anaerobic phenanthrene biodegradation by a DNRA strain PheN6.</title>
        <authorList>
            <person name="Zhang Z."/>
        </authorList>
    </citation>
    <scope>NUCLEOTIDE SEQUENCE [LARGE SCALE GENOMIC DNA]</scope>
    <source>
        <strain evidence="2 3">PheN6</strain>
    </source>
</reference>
<name>A0ABT5GKD9_9MICO</name>
<keyword evidence="3" id="KW-1185">Reference proteome</keyword>
<protein>
    <submittedName>
        <fullName evidence="2">Uncharacterized protein</fullName>
    </submittedName>
</protein>
<evidence type="ECO:0000313" key="2">
    <source>
        <dbReference type="EMBL" id="MDC5698689.1"/>
    </source>
</evidence>
<dbReference type="RefSeq" id="WP_272463254.1">
    <property type="nucleotide sequence ID" value="NZ_JAPFQL010000079.1"/>
</dbReference>